<feature type="compositionally biased region" description="Basic and acidic residues" evidence="1">
    <location>
        <begin position="938"/>
        <end position="964"/>
    </location>
</feature>
<feature type="domain" description="Duffy-binding-like" evidence="7">
    <location>
        <begin position="1992"/>
        <end position="2136"/>
    </location>
</feature>
<evidence type="ECO:0000259" key="4">
    <source>
        <dbReference type="Pfam" id="PF15445"/>
    </source>
</evidence>
<dbReference type="EMBL" id="KE123626">
    <property type="protein sequence ID" value="EUR69477.1"/>
    <property type="molecule type" value="Genomic_DNA"/>
</dbReference>
<feature type="domain" description="Duffy-antigen binding" evidence="3">
    <location>
        <begin position="2847"/>
        <end position="3018"/>
    </location>
</feature>
<dbReference type="Pfam" id="PF15445">
    <property type="entry name" value="ATS"/>
    <property type="match status" value="1"/>
</dbReference>
<feature type="domain" description="Duffy-antigen binding" evidence="3">
    <location>
        <begin position="128"/>
        <end position="331"/>
    </location>
</feature>
<sequence length="3364" mass="387072">MAPQGVSGGGGGGGVDKDGIDERSAKHLLDSIGKKVHDEVEKDAKTYEGELKGELQEAASTIPELVEFSDTCKLVQEYYNHPNGGDAGGGKGERYPCKKLSGEMGVNRFSDKIGGQCTNEKMRSDGKGACAPFRRLHLCDHNLEKMGTTKIDNTHKLLLEVCMAAKYEGNSIETYYTPYQRTNEDSASQLCTVLARSFADIGDIVRGRDLFHGNPQEKEKRDELEKNLKTIFEKIHSGLTTTKTKTKKSAKDHYKDENDPNFFKLREDWWTANRHTVWEALTCDVKSGNNYFRPTCSDSGDGKGQYQANNKCTCNNGDVPTYFDYVPQFLRWFEEWAEDFCRLRKRKLEDAKEQCRPVKNGEHKYCDLNRYDCTKTASGEKKFVEDDVCKGCQYSCAHFVKWIDNQKLEFLKQKQKYKKEMEKYTKEITRGGGRKKRGAGSSGDSINGFLELLNKETTCTKNGVIEDGGNIDFKTVNSSSASDDGSNKTFYRTTYCEACPWCGAEKGEDEKWKAKTETCGIGKDYTKYKETTTIEILTGDKGQLDMVRKYKKFCASVNGKNGATPNVNGGGSGSVPSGKGTGGGDSGVAANSTTPGTANGGAQGGKGKNGASGKNGDNITETWTCYYDENKEKMYGSEEINFCVLQDDKVRTSKEKSMHYNAFFWKWVYHMLHDSLDWRKQLGSCIDNDKSGQCKNVCKKKCECFESWVKQKKEQEWTQIKEHFKKQNIGALTRCNPFVTLEYLFMDGDLLKNIEDTHADVKEDEIKNIREMLKETVLDGPAAASGIDGVGRYKCTEGDNGKHNTKIDKFLDHEKGIANTCVKNNPTDKCEDTPGVRSIDPDSDEDFSEDEEPPPEEVENPCATPSGSTYPVLAEKVAKEMQETAHQKMIENSVKNSVVHGKGKSGESKSSLIGDISKAQFKDGTKANGLTEDVCDITDQHSNDDRSQGEPCHGKDRGNGGERMKIGTEWSHIKEKEMSYKEVYLPPRRQHMCTSNLEHLETGQSPLKNSDGKVVNNSFLGDVLLSAKYEAKKIMELYEKSNEQNETKNQETLCRAVRYSFADLGDIIRGRDMWDEDSGAKHMENNFKKIFEKIKKHPEIQGKYNTDGPPYKKLREDWWEANRRQVWNAMTCPTKNGIICPGMPVDDYIPQRLRWMTEWAEWFCKMQSQEYDTLQKACKECKAKGDGKDCTQKDNDCEPCKQACDNYKKVVGEWEKQWNNMLVQYLMLDYGANTTAPYGINSYVGAVGDKDKPVVEFFKELQKEIKNSDSKRPKRSTDGTTTDPIFTSPYSSAEGYIHQEMGPHMECKEQNVFCPSGGSKYAFKEPPKGYEDACSCNTRDKTSEAPVTKKEVDACKIVEEILKGKDKNSSIEDCKQKYYPNKDSYPKWDCENNIDTNHTGACMPPRRQKLCIHNLEHLSEKATETELRKAFIQCAAIETFWLWDKYKEDKKKDAGGEQKSSDVEAQNQLESGTIPEEFKRQMFYTFCDYRDLCVGTDISSKGNKGSGVGKVEKNIDKIFTKKGEQNDTKRKEFWNKYAQHIWDAMVCSLTYVGGNKETLTTNPSYKYNNVKFSGDNSPTLEKFAQTPQFLRWFTEWSDEFCAQREEKEKMVENDCGNANDHDGCNNKAGKCSKACEAYEDYIKKKNKEYTKQEEKFNTDRNNKKEGYENYSNKKASEYLKDKCFPDRCNCIEKVNSITDYWNNAFKTYEKDSLQKKCECERPPPDACTIVKDLFEDNSEKKKYFDQACSLKYSHGKEKHTQWKCINDTTSSHSGKETTSSTSTCIPPRRQKMYTKPIETLNKMSPLDLRTAFIQSAAVETFFAWHKFIKEKEKEIKEKKKQENGGFYILRIKEEDILSDQDHPQNKLKKGNIPDDFMRQMYRTFGDYRDILIGKDMGSNTSDVESKIKGVFRNTEQLPSGNFDDKRKQFWDKYGKDIWDGMVCALQYDSNDKTIKIHKEVLDKLNNNNKYDKQKSKMEEITCRPQFIRWFEEWAEQFCRKKTHKLAQIKEDCRGASGHNYCDGDGFDCKNIVPNKDAIFEDFNCFSCAKSCNSYKQWINIKRSEFDKQKKIYDKEIHNYESNTDNIYHKFFETRDQNYKSFDLFLKKLNEGPYCKVNTGDSTIDFKNTEETFAHAKKCAPCPIFGVNCKGEDCNDAEEKKFKNKNVVGTDDIKNNKDSIKEVVIHVSDKRENKVPKDLEICKGINIFEGITENKWTCGHLNNSHVCVLENFDGKIDDKRNILFRTLFKQWLENFVKDYNKIKDKISQCTKNSEEYTCIKGCENKCNCVEKWINNKKLEWGKVRDRYFNQYKMGNSQIYYDVRHFLEIMQPQNEIEKIKGDFNDLEALETARGCAITTNTGKEERIEKDVVECLLNKLKEKVKTCQRKDDENAPNACEPPGNIPTSETLDDDQILEEDTPTDKQSPQFCPEHKVVPDKDPKKDELCGKDGNRRPNCNDFKTYSTSTCEPKKNLIGLNAHNVIASTNLNAYISPRVQQLCLQPLINLTGSLKKSDSVTGDKFSEALQQCAYNEAKSLYEYYKGEGKQNIPMNNDVEIHDDIQQHTLEAMKRSYADYGNIVKDDMLWIYPHRRYIDTLIISVADKFNANHKSSSVYTDDNDEKRLNLWKYVRTNVWKAMLCGYENVGGSFDNEDLKCKLPDTENTDQFFRWFVEWVENFCIRRKQELSLLESKCPHNICSNEDEHKKTECKNACQKFEQFLINARTQYKKQVIEYDKLKYFYNYTRKKGAVEFLKDRCNSKCSCFKDKSDNYSDDVLNNLPNELKYKCNCELSPDNPFNVLNDCPSDNTKNSYCKNYTLENLCEKSHSNNFYNWKIVHVKNKKNGNEIILVPPRRRHLCRKPFIGQWYYKNKKGEENLKSHIYTAAYSEGYRLSKLYKKKPENVLEVMKNSFADYGNIIKGDDMLGTDIHKKLNVLLDKSKNPKTAEAWWDTNKKHIWYAMLCGYQKGSDTEKLDESWCSIPTEDRTDQFLRWIVEWAKEACKEKNIRENALRKKCNCANQDEKSGLPLLKDSTCTNELEKYLKFNTLVKESLEKLNIQYEKNKTCLISEKKVEEYIKSQLKKDNCDLSDIKDIYKSKNNSENDLYKEILKKFCSPINFETESTKKDDFAPVEPPSSHNTSDILTNTIPVGIALALGSIAFLFLKKKTKRLVDLFSSPKYKTLIEVVLEPSKRDIQNDGIPSSKITDNEWNTLKDEFISQYLQSEQPNDIPNDYSSGDIPFNTQPNTLYFDKPEEKPFIMSIHDRNLYTGEEYSYNVNMVNNDIPMSDKNGTYTDIDLINDTLSGNQPIDIYDELLKRKENELFGTNHVKQTSIHSVAKLTNSDPIINQLNLFHTWLDRHRDMCENY</sequence>
<feature type="region of interest" description="Disordered" evidence="1">
    <location>
        <begin position="821"/>
        <end position="868"/>
    </location>
</feature>
<dbReference type="InterPro" id="IPR044932">
    <property type="entry name" value="PfEMP1_ATS_sf"/>
</dbReference>
<evidence type="ECO:0000313" key="9">
    <source>
        <dbReference type="Proteomes" id="UP000030688"/>
    </source>
</evidence>
<feature type="domain" description="Duffy-antigen binding" evidence="3">
    <location>
        <begin position="983"/>
        <end position="1154"/>
    </location>
</feature>
<feature type="domain" description="Plasmodium falciparum erythrocyte membrane protein-1 N-terminal segment" evidence="5">
    <location>
        <begin position="24"/>
        <end position="58"/>
    </location>
</feature>
<feature type="compositionally biased region" description="Acidic residues" evidence="1">
    <location>
        <begin position="841"/>
        <end position="859"/>
    </location>
</feature>
<reference evidence="8 9" key="2">
    <citation type="submission" date="2013-02" db="EMBL/GenBank/DDBJ databases">
        <title>The Genome Sequence of Plasmodium falciparum 7G8.</title>
        <authorList>
            <consortium name="The Broad Institute Genome Sequencing Platform"/>
            <consortium name="The Broad Institute Genome Sequencing Center for Infectious Disease"/>
            <person name="Neafsey D."/>
            <person name="Cheeseman I."/>
            <person name="Volkman S."/>
            <person name="Adams J."/>
            <person name="Walker B."/>
            <person name="Young S.K."/>
            <person name="Zeng Q."/>
            <person name="Gargeya S."/>
            <person name="Fitzgerald M."/>
            <person name="Haas B."/>
            <person name="Abouelleil A."/>
            <person name="Alvarado L."/>
            <person name="Arachchi H.M."/>
            <person name="Berlin A.M."/>
            <person name="Chapman S.B."/>
            <person name="Dewar J."/>
            <person name="Goldberg J."/>
            <person name="Griggs A."/>
            <person name="Gujja S."/>
            <person name="Hansen M."/>
            <person name="Howarth C."/>
            <person name="Imamovic A."/>
            <person name="Larimer J."/>
            <person name="McCowan C."/>
            <person name="Murphy C."/>
            <person name="Neiman D."/>
            <person name="Pearson M."/>
            <person name="Priest M."/>
            <person name="Roberts A."/>
            <person name="Saif S."/>
            <person name="Shea T."/>
            <person name="Sisk P."/>
            <person name="Sykes S."/>
            <person name="Wortman J."/>
            <person name="Nusbaum C."/>
            <person name="Birren B."/>
        </authorList>
    </citation>
    <scope>NUCLEOTIDE SEQUENCE [LARGE SCALE GENOMIC DNA]</scope>
    <source>
        <strain evidence="8 9">7G8</strain>
    </source>
</reference>
<dbReference type="Gene3D" id="1.20.1310.20">
    <property type="entry name" value="Duffy-antigen binding domain"/>
    <property type="match status" value="6"/>
</dbReference>
<evidence type="ECO:0008006" key="10">
    <source>
        <dbReference type="Google" id="ProtNLM"/>
    </source>
</evidence>
<feature type="compositionally biased region" description="Polar residues" evidence="1">
    <location>
        <begin position="1278"/>
        <end position="1289"/>
    </location>
</feature>
<feature type="region of interest" description="Disordered" evidence="1">
    <location>
        <begin position="937"/>
        <end position="964"/>
    </location>
</feature>
<feature type="region of interest" description="Disordered" evidence="1">
    <location>
        <begin position="1266"/>
        <end position="1289"/>
    </location>
</feature>
<evidence type="ECO:0000313" key="8">
    <source>
        <dbReference type="EMBL" id="EUR69477.1"/>
    </source>
</evidence>
<dbReference type="InterPro" id="IPR008602">
    <property type="entry name" value="Duffy-antigen-binding"/>
</dbReference>
<feature type="domain" description="Duffy-antigen binding" evidence="3">
    <location>
        <begin position="2488"/>
        <end position="2658"/>
    </location>
</feature>
<name>W7F515_PLAF8</name>
<dbReference type="InterPro" id="IPR029211">
    <property type="entry name" value="PfEMP1_ATS"/>
</dbReference>
<evidence type="ECO:0000259" key="5">
    <source>
        <dbReference type="Pfam" id="PF15447"/>
    </source>
</evidence>
<reference evidence="9" key="1">
    <citation type="submission" date="2007-11" db="EMBL/GenBank/DDBJ databases">
        <authorList>
            <consortium name="The Broad Institute Genome Sequencing Platform"/>
            <person name="Volkman S.K."/>
            <person name="Daily J.P."/>
            <person name="Sarr O."/>
            <person name="Ndiaye D."/>
            <person name="Ndir O."/>
            <person name="Mboup S."/>
            <person name="Lukens A."/>
            <person name="Stange-Thomann N."/>
            <person name="Mauceli E."/>
            <person name="Gnerre S."/>
            <person name="Jaffe D."/>
            <person name="Zainoun J."/>
            <person name="Wiegand R.C."/>
            <person name="Birren B."/>
            <person name="Galagan J."/>
            <person name="Lander E."/>
            <person name="Wirth D.F."/>
        </authorList>
    </citation>
    <scope>NUCLEOTIDE SEQUENCE [LARGE SCALE GENOMIC DNA]</scope>
    <source>
        <strain evidence="9">7G8</strain>
    </source>
</reference>
<feature type="domain" description="Duffy-antigen binding" evidence="3">
    <location>
        <begin position="1783"/>
        <end position="1976"/>
    </location>
</feature>
<gene>
    <name evidence="8" type="ORF">PFBG_03691</name>
</gene>
<dbReference type="InterPro" id="IPR004258">
    <property type="entry name" value="DBL"/>
</dbReference>
<dbReference type="InterPro" id="IPR029210">
    <property type="entry name" value="PfEMP1_NTS"/>
</dbReference>
<feature type="region of interest" description="Disordered" evidence="1">
    <location>
        <begin position="2387"/>
        <end position="2448"/>
    </location>
</feature>
<dbReference type="Gene3D" id="1.10.1900.40">
    <property type="entry name" value="Acidic terminal segments, variant surface antigen of PfEMP1"/>
    <property type="match status" value="2"/>
</dbReference>
<feature type="domain" description="Cysteine-rich interdomain region 1 gamma" evidence="6">
    <location>
        <begin position="2180"/>
        <end position="2230"/>
    </location>
</feature>
<dbReference type="InterPro" id="IPR041480">
    <property type="entry name" value="CIDR1_gamma"/>
</dbReference>
<dbReference type="Proteomes" id="UP000030688">
    <property type="component" value="Unassembled WGS sequence"/>
</dbReference>
<dbReference type="FunFam" id="1.20.58.1930:FF:000001">
    <property type="entry name" value="Erythrocyte membrane protein 1, PfEMP1"/>
    <property type="match status" value="1"/>
</dbReference>
<dbReference type="SUPFAM" id="SSF140924">
    <property type="entry name" value="Duffy binding domain-like"/>
    <property type="match status" value="8"/>
</dbReference>
<dbReference type="Gene3D" id="1.20.58.1930">
    <property type="match status" value="1"/>
</dbReference>
<feature type="domain" description="Duffy-binding-like" evidence="7">
    <location>
        <begin position="1158"/>
        <end position="1286"/>
    </location>
</feature>
<feature type="domain" description="Duffy-binding-like" evidence="2">
    <location>
        <begin position="663"/>
        <end position="828"/>
    </location>
</feature>
<protein>
    <recommendedName>
        <fullName evidence="10">Erythrocyte membrane protein 1</fullName>
    </recommendedName>
</protein>
<feature type="compositionally biased region" description="Basic and acidic residues" evidence="1">
    <location>
        <begin position="1266"/>
        <end position="1277"/>
    </location>
</feature>
<proteinExistence type="predicted"/>
<dbReference type="FunFam" id="1.20.1310.20:FF:000001">
    <property type="entry name" value="Erythrocyte membrane protein 1, PfEMP1"/>
    <property type="match status" value="1"/>
</dbReference>
<feature type="compositionally biased region" description="Gly residues" evidence="1">
    <location>
        <begin position="1"/>
        <end position="14"/>
    </location>
</feature>
<feature type="domain" description="Duffy-antigen binding" evidence="3">
    <location>
        <begin position="1400"/>
        <end position="1644"/>
    </location>
</feature>
<feature type="domain" description="Plasmodium falciparum erythrocyte membrane protein 1 acidic terminal segment" evidence="4">
    <location>
        <begin position="3173"/>
        <end position="3364"/>
    </location>
</feature>
<dbReference type="Pfam" id="PF15447">
    <property type="entry name" value="NTS"/>
    <property type="match status" value="1"/>
</dbReference>
<evidence type="ECO:0000259" key="2">
    <source>
        <dbReference type="Pfam" id="PF03011"/>
    </source>
</evidence>
<evidence type="ECO:0000256" key="1">
    <source>
        <dbReference type="SAM" id="MobiDB-lite"/>
    </source>
</evidence>
<feature type="domain" description="Duffy-binding-like" evidence="7">
    <location>
        <begin position="335"/>
        <end position="477"/>
    </location>
</feature>
<feature type="compositionally biased region" description="Gly residues" evidence="1">
    <location>
        <begin position="598"/>
        <end position="610"/>
    </location>
</feature>
<evidence type="ECO:0000259" key="3">
    <source>
        <dbReference type="Pfam" id="PF05424"/>
    </source>
</evidence>
<dbReference type="GO" id="GO:0016020">
    <property type="term" value="C:membrane"/>
    <property type="evidence" value="ECO:0007669"/>
    <property type="project" value="InterPro"/>
</dbReference>
<evidence type="ECO:0000259" key="7">
    <source>
        <dbReference type="Pfam" id="PF22672"/>
    </source>
</evidence>
<dbReference type="InterPro" id="IPR054595">
    <property type="entry name" value="DBL_C"/>
</dbReference>
<feature type="compositionally biased region" description="Acidic residues" evidence="1">
    <location>
        <begin position="2407"/>
        <end position="2418"/>
    </location>
</feature>
<dbReference type="Gene3D" id="1.20.58.830">
    <property type="match status" value="7"/>
</dbReference>
<accession>W7F515</accession>
<feature type="compositionally biased region" description="Gly residues" evidence="1">
    <location>
        <begin position="568"/>
        <end position="586"/>
    </location>
</feature>
<dbReference type="Pfam" id="PF05424">
    <property type="entry name" value="Duffy_binding"/>
    <property type="match status" value="6"/>
</dbReference>
<feature type="domain" description="Duffy-binding-like" evidence="2">
    <location>
        <begin position="2246"/>
        <end position="2391"/>
    </location>
</feature>
<dbReference type="GO" id="GO:0046789">
    <property type="term" value="F:host cell surface receptor binding"/>
    <property type="evidence" value="ECO:0007669"/>
    <property type="project" value="InterPro"/>
</dbReference>
<dbReference type="FunFam" id="1.10.1900.40:FF:000005">
    <property type="entry name" value="Erythrocyte membrane protein 1, PfEMP1"/>
    <property type="match status" value="1"/>
</dbReference>
<dbReference type="Pfam" id="PF18562">
    <property type="entry name" value="CIDR1_gamma"/>
    <property type="match status" value="1"/>
</dbReference>
<feature type="compositionally biased region" description="Basic and acidic residues" evidence="1">
    <location>
        <begin position="2429"/>
        <end position="2448"/>
    </location>
</feature>
<organism evidence="8 9">
    <name type="scientific">Plasmodium falciparum (isolate 7G8)</name>
    <dbReference type="NCBI Taxonomy" id="57266"/>
    <lineage>
        <taxon>Eukaryota</taxon>
        <taxon>Sar</taxon>
        <taxon>Alveolata</taxon>
        <taxon>Apicomplexa</taxon>
        <taxon>Aconoidasida</taxon>
        <taxon>Haemosporida</taxon>
        <taxon>Plasmodiidae</taxon>
        <taxon>Plasmodium</taxon>
        <taxon>Plasmodium (Laverania)</taxon>
    </lineage>
</organism>
<evidence type="ECO:0000259" key="6">
    <source>
        <dbReference type="Pfam" id="PF18562"/>
    </source>
</evidence>
<dbReference type="Pfam" id="PF22672">
    <property type="entry name" value="DBL_C"/>
    <property type="match status" value="3"/>
</dbReference>
<feature type="region of interest" description="Disordered" evidence="1">
    <location>
        <begin position="1"/>
        <end position="23"/>
    </location>
</feature>
<dbReference type="InterPro" id="IPR042202">
    <property type="entry name" value="Duffy-ag-bd_sf"/>
</dbReference>
<dbReference type="Pfam" id="PF03011">
    <property type="entry name" value="PFEMP"/>
    <property type="match status" value="2"/>
</dbReference>
<feature type="region of interest" description="Disordered" evidence="1">
    <location>
        <begin position="564"/>
        <end position="613"/>
    </location>
</feature>